<evidence type="ECO:0000256" key="2">
    <source>
        <dbReference type="SAM" id="SignalP"/>
    </source>
</evidence>
<dbReference type="PANTHER" id="PTHR30203:SF24">
    <property type="entry name" value="BLR4935 PROTEIN"/>
    <property type="match status" value="1"/>
</dbReference>
<feature type="signal peptide" evidence="2">
    <location>
        <begin position="1"/>
        <end position="32"/>
    </location>
</feature>
<dbReference type="OrthoDB" id="5607838at2"/>
<dbReference type="AlphaFoldDB" id="A0A095XTI7"/>
<feature type="coiled-coil region" evidence="1">
    <location>
        <begin position="189"/>
        <end position="216"/>
    </location>
</feature>
<dbReference type="eggNOG" id="COG1538">
    <property type="taxonomic scope" value="Bacteria"/>
</dbReference>
<name>A0A095XTI7_9GAMM</name>
<evidence type="ECO:0000313" key="4">
    <source>
        <dbReference type="Proteomes" id="UP000029640"/>
    </source>
</evidence>
<comment type="caution">
    <text evidence="3">The sequence shown here is derived from an EMBL/GenBank/DDBJ whole genome shotgun (WGS) entry which is preliminary data.</text>
</comment>
<evidence type="ECO:0000313" key="3">
    <source>
        <dbReference type="EMBL" id="KGE02971.1"/>
    </source>
</evidence>
<accession>A0A095XTI7</accession>
<sequence>MNKPFVACGRLQRRAAKAVCALLLLCAAAPLAAQLRSLEDAIAEALAGDPWLAGSEWRQESLRARGRAAGALPDPVLRLGAANLPTDSFAFNQEAMTQFQVGLSQAIPRGATRELERERLEALGAEQAERRDERRAQLALSVTELWLDSYLASRSRALIEGDRELFLQLQEVVAARYRSALGAARQQDLVRAELELTRLEDRLARLGEQEEVARSRLGEWLGAAAQHLETALPELAPAEPALVGEASLPAGRIAALLGSHPSVRSLDRRIDAGNTGVALAEERYKPGFTVNAGYGYREDAMDGSARPDFFSLGVAVELPLFPGERQDQRLRAAHADTEALRTERALLLRDLRAGLLSARARLARLDQRRDLYRSRLLKEMAQQAAAAQAAYSADDGDFAEAIRARIDELDARIEALVIDVERQRTIARLNYFLAGHPEAAQP</sequence>
<dbReference type="PANTHER" id="PTHR30203">
    <property type="entry name" value="OUTER MEMBRANE CATION EFFLUX PROTEIN"/>
    <property type="match status" value="1"/>
</dbReference>
<keyword evidence="2" id="KW-0732">Signal</keyword>
<dbReference type="RefSeq" id="WP_052094497.1">
    <property type="nucleotide sequence ID" value="NZ_KN234759.1"/>
</dbReference>
<reference evidence="3 4" key="1">
    <citation type="journal article" date="2014" name="Genome Announc.">
        <title>Genome Sequence of Gammaproteobacterial Pseudohaliea rubra Type Strain DSM 19751, Isolated from Coastal Seawater of the Mediterranean Sea.</title>
        <authorList>
            <person name="Spring S."/>
            <person name="Fiebig A."/>
            <person name="Riedel T."/>
            <person name="Goker M."/>
            <person name="Klenk H.P."/>
        </authorList>
    </citation>
    <scope>NUCLEOTIDE SEQUENCE [LARGE SCALE GENOMIC DNA]</scope>
    <source>
        <strain evidence="3 4">DSM 19751</strain>
    </source>
</reference>
<dbReference type="Proteomes" id="UP000029640">
    <property type="component" value="Unassembled WGS sequence"/>
</dbReference>
<dbReference type="SUPFAM" id="SSF56954">
    <property type="entry name" value="Outer membrane efflux proteins (OEP)"/>
    <property type="match status" value="1"/>
</dbReference>
<evidence type="ECO:0000256" key="1">
    <source>
        <dbReference type="SAM" id="Coils"/>
    </source>
</evidence>
<dbReference type="HOGENOM" id="CLU_012817_15_1_6"/>
<keyword evidence="1" id="KW-0175">Coiled coil</keyword>
<dbReference type="Gene3D" id="1.20.1600.10">
    <property type="entry name" value="Outer membrane efflux proteins (OEP)"/>
    <property type="match status" value="1"/>
</dbReference>
<dbReference type="PATRIC" id="fig|1265313.6.peg.2378"/>
<keyword evidence="4" id="KW-1185">Reference proteome</keyword>
<gene>
    <name evidence="3" type="ORF">HRUBRA_02409</name>
</gene>
<feature type="chain" id="PRO_5001921898" evidence="2">
    <location>
        <begin position="33"/>
        <end position="442"/>
    </location>
</feature>
<dbReference type="InterPro" id="IPR010131">
    <property type="entry name" value="MdtP/NodT-like"/>
</dbReference>
<dbReference type="EMBL" id="AUVB01000077">
    <property type="protein sequence ID" value="KGE02971.1"/>
    <property type="molecule type" value="Genomic_DNA"/>
</dbReference>
<organism evidence="3 4">
    <name type="scientific">Pseudohaliea rubra DSM 19751</name>
    <dbReference type="NCBI Taxonomy" id="1265313"/>
    <lineage>
        <taxon>Bacteria</taxon>
        <taxon>Pseudomonadati</taxon>
        <taxon>Pseudomonadota</taxon>
        <taxon>Gammaproteobacteria</taxon>
        <taxon>Cellvibrionales</taxon>
        <taxon>Halieaceae</taxon>
        <taxon>Pseudohaliea</taxon>
    </lineage>
</organism>
<dbReference type="GO" id="GO:0015562">
    <property type="term" value="F:efflux transmembrane transporter activity"/>
    <property type="evidence" value="ECO:0007669"/>
    <property type="project" value="InterPro"/>
</dbReference>
<protein>
    <submittedName>
        <fullName evidence="3">Heavy metal RND efflux outer membrane protein, CzcC family</fullName>
    </submittedName>
</protein>
<proteinExistence type="predicted"/>
<dbReference type="STRING" id="1265313.HRUBRA_02409"/>